<reference evidence="2" key="1">
    <citation type="submission" date="2024-05" db="EMBL/GenBank/DDBJ databases">
        <authorList>
            <person name="Kim S."/>
            <person name="Heo J."/>
            <person name="Choi H."/>
            <person name="Choi Y."/>
            <person name="Kwon S.-W."/>
            <person name="Kim Y."/>
        </authorList>
    </citation>
    <scope>NUCLEOTIDE SEQUENCE</scope>
    <source>
        <strain evidence="2">KACC 23698</strain>
    </source>
</reference>
<dbReference type="InterPro" id="IPR006675">
    <property type="entry name" value="HDIG_dom"/>
</dbReference>
<dbReference type="CDD" id="cd00077">
    <property type="entry name" value="HDc"/>
    <property type="match status" value="1"/>
</dbReference>
<dbReference type="NCBIfam" id="TIGR00277">
    <property type="entry name" value="HDIG"/>
    <property type="match status" value="1"/>
</dbReference>
<dbReference type="InterPro" id="IPR037522">
    <property type="entry name" value="HD_GYP_dom"/>
</dbReference>
<dbReference type="PROSITE" id="PS51832">
    <property type="entry name" value="HD_GYP"/>
    <property type="match status" value="1"/>
</dbReference>
<proteinExistence type="predicted"/>
<dbReference type="GO" id="GO:0008081">
    <property type="term" value="F:phosphoric diester hydrolase activity"/>
    <property type="evidence" value="ECO:0007669"/>
    <property type="project" value="UniProtKB-ARBA"/>
</dbReference>
<evidence type="ECO:0000313" key="2">
    <source>
        <dbReference type="EMBL" id="XBO37359.1"/>
    </source>
</evidence>
<dbReference type="SMART" id="SM00471">
    <property type="entry name" value="HDc"/>
    <property type="match status" value="1"/>
</dbReference>
<organism evidence="2">
    <name type="scientific">Alsobacter sp. KACC 23698</name>
    <dbReference type="NCBI Taxonomy" id="3149229"/>
    <lineage>
        <taxon>Bacteria</taxon>
        <taxon>Pseudomonadati</taxon>
        <taxon>Pseudomonadota</taxon>
        <taxon>Alphaproteobacteria</taxon>
        <taxon>Hyphomicrobiales</taxon>
        <taxon>Alsobacteraceae</taxon>
        <taxon>Alsobacter</taxon>
    </lineage>
</organism>
<protein>
    <submittedName>
        <fullName evidence="2">HD domain-containing phosphohydrolase</fullName>
    </submittedName>
</protein>
<evidence type="ECO:0000259" key="1">
    <source>
        <dbReference type="PROSITE" id="PS51832"/>
    </source>
</evidence>
<accession>A0AAU7JBB9</accession>
<sequence length="233" mass="25356">MAAPAEDPHVSSSGPRFGGDEVLRRCLSGAAIASVTEIEEANAKLFQDIRRTGVADWVESVRRHHDGTFQHCMLVNGLVAAFVDRLGFSRRDVARAMLAATLHDIGKAKIPVEILDSPLKLTPEEFAIVQRHPTAAIEMLAEGDPLDPAVLDAIEHHHEFLDGSGYPHGLSGPQVLDLTRLLTISDIFAALSERRSYKPPMAPAAAFRVLEDMGPKLDQALVKAFRPISEMLA</sequence>
<dbReference type="Gene3D" id="1.10.3210.10">
    <property type="entry name" value="Hypothetical protein af1432"/>
    <property type="match status" value="1"/>
</dbReference>
<dbReference type="EMBL" id="CP157484">
    <property type="protein sequence ID" value="XBO37359.1"/>
    <property type="molecule type" value="Genomic_DNA"/>
</dbReference>
<dbReference type="Pfam" id="PF13487">
    <property type="entry name" value="HD_5"/>
    <property type="match status" value="1"/>
</dbReference>
<name>A0AAU7JBB9_9HYPH</name>
<dbReference type="RefSeq" id="WP_406854180.1">
    <property type="nucleotide sequence ID" value="NZ_CP157484.1"/>
</dbReference>
<dbReference type="InterPro" id="IPR003607">
    <property type="entry name" value="HD/PDEase_dom"/>
</dbReference>
<dbReference type="AlphaFoldDB" id="A0AAU7JBB9"/>
<dbReference type="SUPFAM" id="SSF109604">
    <property type="entry name" value="HD-domain/PDEase-like"/>
    <property type="match status" value="1"/>
</dbReference>
<feature type="domain" description="HD-GYP" evidence="1">
    <location>
        <begin position="46"/>
        <end position="233"/>
    </location>
</feature>
<dbReference type="PANTHER" id="PTHR43155:SF2">
    <property type="entry name" value="CYCLIC DI-GMP PHOSPHODIESTERASE PA4108"/>
    <property type="match status" value="1"/>
</dbReference>
<dbReference type="PANTHER" id="PTHR43155">
    <property type="entry name" value="CYCLIC DI-GMP PHOSPHODIESTERASE PA4108-RELATED"/>
    <property type="match status" value="1"/>
</dbReference>
<gene>
    <name evidence="2" type="ORF">ABEG18_16680</name>
</gene>